<comment type="caution">
    <text evidence="2">The sequence shown here is derived from an EMBL/GenBank/DDBJ whole genome shotgun (WGS) entry which is preliminary data.</text>
</comment>
<feature type="region of interest" description="Disordered" evidence="1">
    <location>
        <begin position="370"/>
        <end position="453"/>
    </location>
</feature>
<dbReference type="EMBL" id="BLLF01006038">
    <property type="protein sequence ID" value="GFH31891.1"/>
    <property type="molecule type" value="Genomic_DNA"/>
</dbReference>
<sequence length="543" mass="59253">MQSQPEREQRERMQSQHEREQVRLEQAAIRRKVDQLEDELKLLPAGHPERVLLRQQLIATQQQLPELLKKENLLLETSRGAAAVDALVTAFERVLAPAKEEIVGAICDMRAPVRIAASSANTTQVQIVTTYCKINAIAEPKSFRCCFNACEDASPHLLDGLESMVWQGRSEPYRDNMKNAAKVWSSWLGDPGVLVVAVDGAPWLEVSVAAFQMTGSKTDLIALDLDLLHHLDVLEDGQLQALKNGTASGDLVQTVVHAVVMAFELKHPQRIKGSAWNVRHQCTTEFVGINLMNGTCDQRTRAWAAGEVSLWGGALCLHDTIGLHTVAGADGRRDLHITQFTRRHKPVLIAAMRHMLKRAKDERRIIMRYAPDDTEGTIHNDTTATNNHNSSGGRQGNASTSGDEDASSGAASNAQPPAQPALSATERWVAACSSPSGSPQACDDSISNSDSDGASLASITEALNVPEDYHERAAFNASWQHAMREAVNQPSMLRHLTGQDTPVPQSAFADKDAYGWAVRLAQTVVCQLEADGRLKHGRTCASG</sequence>
<dbReference type="AlphaFoldDB" id="A0A6A0AHV6"/>
<feature type="region of interest" description="Disordered" evidence="1">
    <location>
        <begin position="1"/>
        <end position="21"/>
    </location>
</feature>
<evidence type="ECO:0000313" key="2">
    <source>
        <dbReference type="EMBL" id="GFH31891.1"/>
    </source>
</evidence>
<feature type="compositionally biased region" description="Polar residues" evidence="1">
    <location>
        <begin position="433"/>
        <end position="452"/>
    </location>
</feature>
<evidence type="ECO:0000256" key="1">
    <source>
        <dbReference type="SAM" id="MobiDB-lite"/>
    </source>
</evidence>
<keyword evidence="3" id="KW-1185">Reference proteome</keyword>
<dbReference type="Proteomes" id="UP000485058">
    <property type="component" value="Unassembled WGS sequence"/>
</dbReference>
<proteinExistence type="predicted"/>
<organism evidence="2 3">
    <name type="scientific">Haematococcus lacustris</name>
    <name type="common">Green alga</name>
    <name type="synonym">Haematococcus pluvialis</name>
    <dbReference type="NCBI Taxonomy" id="44745"/>
    <lineage>
        <taxon>Eukaryota</taxon>
        <taxon>Viridiplantae</taxon>
        <taxon>Chlorophyta</taxon>
        <taxon>core chlorophytes</taxon>
        <taxon>Chlorophyceae</taxon>
        <taxon>CS clade</taxon>
        <taxon>Chlamydomonadales</taxon>
        <taxon>Haematococcaceae</taxon>
        <taxon>Haematococcus</taxon>
    </lineage>
</organism>
<accession>A0A6A0AHV6</accession>
<gene>
    <name evidence="2" type="ORF">HaLaN_31016</name>
</gene>
<reference evidence="2 3" key="1">
    <citation type="submission" date="2020-02" db="EMBL/GenBank/DDBJ databases">
        <title>Draft genome sequence of Haematococcus lacustris strain NIES-144.</title>
        <authorList>
            <person name="Morimoto D."/>
            <person name="Nakagawa S."/>
            <person name="Yoshida T."/>
            <person name="Sawayama S."/>
        </authorList>
    </citation>
    <scope>NUCLEOTIDE SEQUENCE [LARGE SCALE GENOMIC DNA]</scope>
    <source>
        <strain evidence="2 3">NIES-144</strain>
    </source>
</reference>
<evidence type="ECO:0000313" key="3">
    <source>
        <dbReference type="Proteomes" id="UP000485058"/>
    </source>
</evidence>
<protein>
    <submittedName>
        <fullName evidence="2">Uncharacterized protein</fullName>
    </submittedName>
</protein>
<feature type="compositionally biased region" description="Low complexity" evidence="1">
    <location>
        <begin position="407"/>
        <end position="424"/>
    </location>
</feature>
<name>A0A6A0AHV6_HAELA</name>
<feature type="compositionally biased region" description="Polar residues" evidence="1">
    <location>
        <begin position="377"/>
        <end position="392"/>
    </location>
</feature>